<name>A0A3L9Z491_9FLAO</name>
<dbReference type="RefSeq" id="WP_121905677.1">
    <property type="nucleotide sequence ID" value="NZ_REFC01000001.1"/>
</dbReference>
<dbReference type="AlphaFoldDB" id="A0A3L9Z491"/>
<dbReference type="OrthoDB" id="1424283at2"/>
<comment type="caution">
    <text evidence="1">The sequence shown here is derived from an EMBL/GenBank/DDBJ whole genome shotgun (WGS) entry which is preliminary data.</text>
</comment>
<accession>A0A3L9Z491</accession>
<dbReference type="Proteomes" id="UP000271339">
    <property type="component" value="Unassembled WGS sequence"/>
</dbReference>
<keyword evidence="2" id="KW-1185">Reference proteome</keyword>
<evidence type="ECO:0000313" key="1">
    <source>
        <dbReference type="EMBL" id="RMA67711.1"/>
    </source>
</evidence>
<proteinExistence type="predicted"/>
<gene>
    <name evidence="1" type="ORF">BXY75_0021</name>
</gene>
<organism evidence="1 2">
    <name type="scientific">Ulvibacter antarcticus</name>
    <dbReference type="NCBI Taxonomy" id="442714"/>
    <lineage>
        <taxon>Bacteria</taxon>
        <taxon>Pseudomonadati</taxon>
        <taxon>Bacteroidota</taxon>
        <taxon>Flavobacteriia</taxon>
        <taxon>Flavobacteriales</taxon>
        <taxon>Flavobacteriaceae</taxon>
        <taxon>Ulvibacter</taxon>
    </lineage>
</organism>
<dbReference type="EMBL" id="REFC01000001">
    <property type="protein sequence ID" value="RMA67711.1"/>
    <property type="molecule type" value="Genomic_DNA"/>
</dbReference>
<reference evidence="1 2" key="1">
    <citation type="submission" date="2018-10" db="EMBL/GenBank/DDBJ databases">
        <title>Genomic Encyclopedia of Archaeal and Bacterial Type Strains, Phase II (KMG-II): from individual species to whole genera.</title>
        <authorList>
            <person name="Goeker M."/>
        </authorList>
    </citation>
    <scope>NUCLEOTIDE SEQUENCE [LARGE SCALE GENOMIC DNA]</scope>
    <source>
        <strain evidence="1 2">DSM 23424</strain>
    </source>
</reference>
<protein>
    <submittedName>
        <fullName evidence="1">Uncharacterized protein</fullName>
    </submittedName>
</protein>
<evidence type="ECO:0000313" key="2">
    <source>
        <dbReference type="Proteomes" id="UP000271339"/>
    </source>
</evidence>
<sequence>MNKTILTFLAVGLINLSCSAQVKKSNLEIEAEKWTKELISEDGINYCEENSPSLSEFLKQMSSSESDINSDGIKDGLFYYRYNSCGGTANFSDLSMLTYSENGKLVTDKNFTQTIIKKIKSNLSKKQLSEFGAATVNFKGLGNSVIGTYSVWVGEDPNGFPSINGMFQYSPDSEYPYFETSLFAE</sequence>